<dbReference type="EMBL" id="BEXJ01000002">
    <property type="protein sequence ID" value="GBA96943.1"/>
    <property type="molecule type" value="Genomic_DNA"/>
</dbReference>
<keyword evidence="2" id="KW-0732">Signal</keyword>
<comment type="caution">
    <text evidence="4">The sequence shown here is derived from an EMBL/GenBank/DDBJ whole genome shotgun (WGS) entry which is preliminary data.</text>
</comment>
<feature type="region of interest" description="Disordered" evidence="1">
    <location>
        <begin position="136"/>
        <end position="182"/>
    </location>
</feature>
<feature type="signal peptide" evidence="2">
    <location>
        <begin position="1"/>
        <end position="23"/>
    </location>
</feature>
<feature type="region of interest" description="Disordered" evidence="1">
    <location>
        <begin position="27"/>
        <end position="48"/>
    </location>
</feature>
<dbReference type="AlphaFoldDB" id="A0A833CFB6"/>
<protein>
    <recommendedName>
        <fullName evidence="7">DUF3642 domain-containing protein</fullName>
    </recommendedName>
</protein>
<dbReference type="Proteomes" id="UP000460112">
    <property type="component" value="Unassembled WGS sequence"/>
</dbReference>
<feature type="compositionally biased region" description="Polar residues" evidence="1">
    <location>
        <begin position="136"/>
        <end position="148"/>
    </location>
</feature>
<evidence type="ECO:0000313" key="3">
    <source>
        <dbReference type="EMBL" id="GBA96943.1"/>
    </source>
</evidence>
<gene>
    <name evidence="4" type="ORF">F8244_06415</name>
    <name evidence="3" type="ORF">LJCM1025_12780</name>
</gene>
<dbReference type="EMBL" id="WBOA01000002">
    <property type="protein sequence ID" value="KAB1950591.1"/>
    <property type="molecule type" value="Genomic_DNA"/>
</dbReference>
<evidence type="ECO:0000313" key="4">
    <source>
        <dbReference type="EMBL" id="KAB1950591.1"/>
    </source>
</evidence>
<reference evidence="3 5" key="1">
    <citation type="journal article" date="2018" name="Int. J. Syst. Evol. Microbiol.">
        <title>Lactobacillus paragasseri sp. nov., a sister taxon of Lactobacillus gasseri, based on whole-genome sequence analyses.</title>
        <authorList>
            <person name="Tanizawa Y."/>
            <person name="Tada I."/>
            <person name="Kobayashi H."/>
            <person name="Endo A."/>
            <person name="Maeno S."/>
            <person name="Toyoda A."/>
            <person name="Arita M."/>
            <person name="Nakamura Y."/>
            <person name="Sakamoto M."/>
            <person name="Ohkuma M."/>
            <person name="Tohno M."/>
        </authorList>
    </citation>
    <scope>NUCLEOTIDE SEQUENCE [LARGE SCALE GENOMIC DNA]</scope>
    <source>
        <strain evidence="3 5">JCM 1025</strain>
    </source>
</reference>
<dbReference type="PROSITE" id="PS51257">
    <property type="entry name" value="PROKAR_LIPOPROTEIN"/>
    <property type="match status" value="1"/>
</dbReference>
<dbReference type="RefSeq" id="WP_003647875.1">
    <property type="nucleotide sequence ID" value="NZ_BEXJ01000002.1"/>
</dbReference>
<evidence type="ECO:0000313" key="5">
    <source>
        <dbReference type="Proteomes" id="UP000250668"/>
    </source>
</evidence>
<reference evidence="4 6" key="2">
    <citation type="submission" date="2019-09" db="EMBL/GenBank/DDBJ databases">
        <title>Investigation of probiotic properties of different lactic acid bacteria.</title>
        <authorList>
            <person name="Jaomanjaka F."/>
            <person name="Blanc P."/>
        </authorList>
    </citation>
    <scope>NUCLEOTIDE SEQUENCE [LARGE SCALE GENOMIC DNA]</scope>
    <source>
        <strain evidence="4 6">BIO6369</strain>
    </source>
</reference>
<evidence type="ECO:0000256" key="1">
    <source>
        <dbReference type="SAM" id="MobiDB-lite"/>
    </source>
</evidence>
<dbReference type="GeneID" id="29639930"/>
<accession>A0A833CFB6</accession>
<proteinExistence type="predicted"/>
<evidence type="ECO:0000313" key="6">
    <source>
        <dbReference type="Proteomes" id="UP000460112"/>
    </source>
</evidence>
<name>A0A833CFB6_LACGS</name>
<dbReference type="Proteomes" id="UP000250668">
    <property type="component" value="Unassembled WGS sequence"/>
</dbReference>
<organism evidence="4 6">
    <name type="scientific">Lactobacillus gasseri</name>
    <dbReference type="NCBI Taxonomy" id="1596"/>
    <lineage>
        <taxon>Bacteria</taxon>
        <taxon>Bacillati</taxon>
        <taxon>Bacillota</taxon>
        <taxon>Bacilli</taxon>
        <taxon>Lactobacillales</taxon>
        <taxon>Lactobacillaceae</taxon>
        <taxon>Lactobacillus</taxon>
    </lineage>
</organism>
<evidence type="ECO:0008006" key="7">
    <source>
        <dbReference type="Google" id="ProtNLM"/>
    </source>
</evidence>
<evidence type="ECO:0000256" key="2">
    <source>
        <dbReference type="SAM" id="SignalP"/>
    </source>
</evidence>
<feature type="chain" id="PRO_5043242596" description="DUF3642 domain-containing protein" evidence="2">
    <location>
        <begin position="24"/>
        <end position="182"/>
    </location>
</feature>
<sequence length="182" mass="20116">MNFKKQLFFGAIALLTVGLTGCANNTSSNSSNNQATSSKSSKTNQSSSHELTITDIVGTYVNKDKTAAVVLQNGHTLWYYQTKNHNDGSKNDSGNWHYEGHNKFSITLTHRDDNNQEVNTNANLLLEGKKLTMTEKNGQNKQVFTKTSNEAKEYDEIFNPGKKVDSDDPSTSANKDDQSSNN</sequence>